<gene>
    <name evidence="1" type="ORF">TDIS_0805</name>
</gene>
<evidence type="ECO:0000313" key="1">
    <source>
        <dbReference type="EMBL" id="OAQ21153.1"/>
    </source>
</evidence>
<organism evidence="1 2">
    <name type="scientific">Thermosulfurimonas dismutans</name>
    <dbReference type="NCBI Taxonomy" id="999894"/>
    <lineage>
        <taxon>Bacteria</taxon>
        <taxon>Pseudomonadati</taxon>
        <taxon>Thermodesulfobacteriota</taxon>
        <taxon>Thermodesulfobacteria</taxon>
        <taxon>Thermodesulfobacteriales</taxon>
        <taxon>Thermodesulfobacteriaceae</taxon>
        <taxon>Thermosulfurimonas</taxon>
    </lineage>
</organism>
<proteinExistence type="predicted"/>
<accession>A0A179D5A5</accession>
<protein>
    <submittedName>
        <fullName evidence="1">Uncharacterized protein</fullName>
    </submittedName>
</protein>
<sequence length="46" mass="5124">MAKPMGAKKLAEEMWKAQKKYGQQPRCSICGEPIPSKEDAFLGRKG</sequence>
<dbReference type="RefSeq" id="WP_153303750.1">
    <property type="nucleotide sequence ID" value="NZ_LWLG01000003.1"/>
</dbReference>
<evidence type="ECO:0000313" key="2">
    <source>
        <dbReference type="Proteomes" id="UP000078390"/>
    </source>
</evidence>
<comment type="caution">
    <text evidence="1">The sequence shown here is derived from an EMBL/GenBank/DDBJ whole genome shotgun (WGS) entry which is preliminary data.</text>
</comment>
<name>A0A179D5A5_9BACT</name>
<keyword evidence="2" id="KW-1185">Reference proteome</keyword>
<dbReference type="Proteomes" id="UP000078390">
    <property type="component" value="Unassembled WGS sequence"/>
</dbReference>
<dbReference type="EMBL" id="LWLG01000003">
    <property type="protein sequence ID" value="OAQ21153.1"/>
    <property type="molecule type" value="Genomic_DNA"/>
</dbReference>
<dbReference type="AlphaFoldDB" id="A0A179D5A5"/>
<reference evidence="1 2" key="1">
    <citation type="submission" date="2016-04" db="EMBL/GenBank/DDBJ databases">
        <title>Genome analysis of Thermosulfurimonas dismutans, the first thermophilic sulfur-disproportionating bacterium of the phylum Thermodesulfobacteria.</title>
        <authorList>
            <person name="Mardanov A.V."/>
            <person name="Beletsky A.V."/>
            <person name="Kadnikov V.V."/>
            <person name="Slobodkin A.I."/>
            <person name="Ravin N.V."/>
        </authorList>
    </citation>
    <scope>NUCLEOTIDE SEQUENCE [LARGE SCALE GENOMIC DNA]</scope>
    <source>
        <strain evidence="1 2">S95</strain>
    </source>
</reference>
<dbReference type="STRING" id="999894.TDIS_0805"/>